<evidence type="ECO:0000313" key="2">
    <source>
        <dbReference type="Proteomes" id="UP000290759"/>
    </source>
</evidence>
<name>A0A4V1RUS6_9HYPH</name>
<protein>
    <submittedName>
        <fullName evidence="1">Uncharacterized protein</fullName>
    </submittedName>
</protein>
<dbReference type="AlphaFoldDB" id="A0A4V1RUS6"/>
<dbReference type="OrthoDB" id="9855473at2"/>
<evidence type="ECO:0000313" key="1">
    <source>
        <dbReference type="EMBL" id="RYC32184.1"/>
    </source>
</evidence>
<dbReference type="EMBL" id="QYBB01000008">
    <property type="protein sequence ID" value="RYC32184.1"/>
    <property type="molecule type" value="Genomic_DNA"/>
</dbReference>
<dbReference type="RefSeq" id="WP_129225671.1">
    <property type="nucleotide sequence ID" value="NZ_QYBB01000008.1"/>
</dbReference>
<accession>A0A4V1RUS6</accession>
<gene>
    <name evidence="1" type="ORF">D3273_09095</name>
</gene>
<keyword evidence="2" id="KW-1185">Reference proteome</keyword>
<dbReference type="Proteomes" id="UP000290759">
    <property type="component" value="Unassembled WGS sequence"/>
</dbReference>
<sequence>MIEWSVKGAGDAVTVVSPVGDVYPFVITSVRDMRLRLHHRPDWHGGREPDDAALKIYAAHGVAARWAMDTFGPTHLHL</sequence>
<comment type="caution">
    <text evidence="1">The sequence shown here is derived from an EMBL/GenBank/DDBJ whole genome shotgun (WGS) entry which is preliminary data.</text>
</comment>
<reference evidence="1 2" key="1">
    <citation type="submission" date="2018-12" db="EMBL/GenBank/DDBJ databases">
        <authorList>
            <person name="Grouzdev D.S."/>
            <person name="Krutkina M.S."/>
        </authorList>
    </citation>
    <scope>NUCLEOTIDE SEQUENCE [LARGE SCALE GENOMIC DNA]</scope>
    <source>
        <strain evidence="1 2">RmlP026</strain>
    </source>
</reference>
<organism evidence="1 2">
    <name type="scientific">Lichenibacterium minor</name>
    <dbReference type="NCBI Taxonomy" id="2316528"/>
    <lineage>
        <taxon>Bacteria</taxon>
        <taxon>Pseudomonadati</taxon>
        <taxon>Pseudomonadota</taxon>
        <taxon>Alphaproteobacteria</taxon>
        <taxon>Hyphomicrobiales</taxon>
        <taxon>Lichenihabitantaceae</taxon>
        <taxon>Lichenibacterium</taxon>
    </lineage>
</organism>
<reference evidence="1 2" key="2">
    <citation type="submission" date="2019-02" db="EMBL/GenBank/DDBJ databases">
        <title>'Lichenibacterium ramalinii' gen. nov. sp. nov., 'Lichenibacterium minor' gen. nov. sp. nov.</title>
        <authorList>
            <person name="Pankratov T."/>
        </authorList>
    </citation>
    <scope>NUCLEOTIDE SEQUENCE [LARGE SCALE GENOMIC DNA]</scope>
    <source>
        <strain evidence="1 2">RmlP026</strain>
    </source>
</reference>
<proteinExistence type="predicted"/>